<feature type="signal peptide" evidence="1">
    <location>
        <begin position="1"/>
        <end position="28"/>
    </location>
</feature>
<feature type="chain" id="PRO_5003503286" evidence="1">
    <location>
        <begin position="29"/>
        <end position="98"/>
    </location>
</feature>
<dbReference type="eggNOG" id="ENOG5031864">
    <property type="taxonomic scope" value="Bacteria"/>
</dbReference>
<evidence type="ECO:0000313" key="3">
    <source>
        <dbReference type="Proteomes" id="UP000004662"/>
    </source>
</evidence>
<dbReference type="EMBL" id="CM001368">
    <property type="protein sequence ID" value="EHJ47033.1"/>
    <property type="molecule type" value="Genomic_DNA"/>
</dbReference>
<keyword evidence="1" id="KW-0732">Signal</keyword>
<proteinExistence type="predicted"/>
<reference evidence="3" key="1">
    <citation type="journal article" date="2015" name="Genome Announc.">
        <title>High-Quality Draft Genome Sequence of Desulfovibrio carbinoliphilus FW-101-2B, an Organic Acid-Oxidizing Sulfate-Reducing Bacterium Isolated from Uranium(VI)-Contaminated Groundwater.</title>
        <authorList>
            <person name="Ramsay B.D."/>
            <person name="Hwang C."/>
            <person name="Woo H.L."/>
            <person name="Carroll S.L."/>
            <person name="Lucas S."/>
            <person name="Han J."/>
            <person name="Lapidus A.L."/>
            <person name="Cheng J.F."/>
            <person name="Goodwin L.A."/>
            <person name="Pitluck S."/>
            <person name="Peters L."/>
            <person name="Chertkov O."/>
            <person name="Held B."/>
            <person name="Detter J.C."/>
            <person name="Han C.S."/>
            <person name="Tapia R."/>
            <person name="Land M.L."/>
            <person name="Hauser L.J."/>
            <person name="Kyrpides N.C."/>
            <person name="Ivanova N.N."/>
            <person name="Mikhailova N."/>
            <person name="Pagani I."/>
            <person name="Woyke T."/>
            <person name="Arkin A.P."/>
            <person name="Dehal P."/>
            <person name="Chivian D."/>
            <person name="Criddle C.S."/>
            <person name="Wu W."/>
            <person name="Chakraborty R."/>
            <person name="Hazen T.C."/>
            <person name="Fields M.W."/>
        </authorList>
    </citation>
    <scope>NUCLEOTIDE SEQUENCE [LARGE SCALE GENOMIC DNA]</scope>
    <source>
        <strain evidence="3">FW-101-2B</strain>
    </source>
</reference>
<dbReference type="OrthoDB" id="5458095at2"/>
<keyword evidence="3" id="KW-1185">Reference proteome</keyword>
<evidence type="ECO:0000256" key="1">
    <source>
        <dbReference type="SAM" id="SignalP"/>
    </source>
</evidence>
<sequence length="98" mass="11084">MRLNMRMALFVCAVVGASVLFSDLAAFAQCPPGTHWSNRAWQCVPNRRMPPPPPPPPPRRSCNKSYNRCLRICQGVPHCVNNCNMGYNACREGRRGYY</sequence>
<dbReference type="Proteomes" id="UP000004662">
    <property type="component" value="Chromosome"/>
</dbReference>
<protein>
    <submittedName>
        <fullName evidence="2">Uncharacterized protein</fullName>
    </submittedName>
</protein>
<accession>G7Q617</accession>
<gene>
    <name evidence="2" type="ORF">DFW101_1019</name>
</gene>
<organism evidence="2 3">
    <name type="scientific">Solidesulfovibrio carbinoliphilus subsp. oakridgensis</name>
    <dbReference type="NCBI Taxonomy" id="694327"/>
    <lineage>
        <taxon>Bacteria</taxon>
        <taxon>Pseudomonadati</taxon>
        <taxon>Thermodesulfobacteriota</taxon>
        <taxon>Desulfovibrionia</taxon>
        <taxon>Desulfovibrionales</taxon>
        <taxon>Desulfovibrionaceae</taxon>
        <taxon>Solidesulfovibrio</taxon>
    </lineage>
</organism>
<name>G7Q617_9BACT</name>
<dbReference type="HOGENOM" id="CLU_2329237_0_0_7"/>
<evidence type="ECO:0000313" key="2">
    <source>
        <dbReference type="EMBL" id="EHJ47033.1"/>
    </source>
</evidence>
<dbReference type="AlphaFoldDB" id="G7Q617"/>